<dbReference type="PANTHER" id="PTHR11575:SF24">
    <property type="entry name" value="5'-NUCLEOTIDASE"/>
    <property type="match status" value="1"/>
</dbReference>
<accession>A0A285I7W0</accession>
<dbReference type="GO" id="GO:0008663">
    <property type="term" value="F:2',3'-cyclic-nucleotide 2'-phosphodiesterase activity"/>
    <property type="evidence" value="ECO:0007669"/>
    <property type="project" value="UniProtKB-EC"/>
</dbReference>
<dbReference type="GO" id="GO:0046872">
    <property type="term" value="F:metal ion binding"/>
    <property type="evidence" value="ECO:0007669"/>
    <property type="project" value="UniProtKB-KW"/>
</dbReference>
<dbReference type="Gene3D" id="3.60.21.10">
    <property type="match status" value="2"/>
</dbReference>
<evidence type="ECO:0000256" key="8">
    <source>
        <dbReference type="ARBA" id="ARBA00022801"/>
    </source>
</evidence>
<evidence type="ECO:0000256" key="2">
    <source>
        <dbReference type="ARBA" id="ARBA00001730"/>
    </source>
</evidence>
<keyword evidence="5" id="KW-0479">Metal-binding</keyword>
<evidence type="ECO:0000256" key="4">
    <source>
        <dbReference type="ARBA" id="ARBA00004196"/>
    </source>
</evidence>
<gene>
    <name evidence="12" type="ORF">SAMN06265827_13329</name>
</gene>
<dbReference type="Pfam" id="PF02872">
    <property type="entry name" value="5_nucleotid_C"/>
    <property type="match status" value="2"/>
</dbReference>
<dbReference type="Pfam" id="PF00149">
    <property type="entry name" value="Metallophos"/>
    <property type="match status" value="2"/>
</dbReference>
<dbReference type="GO" id="GO:0009166">
    <property type="term" value="P:nucleotide catabolic process"/>
    <property type="evidence" value="ECO:0007669"/>
    <property type="project" value="InterPro"/>
</dbReference>
<dbReference type="EMBL" id="OBDZ01000033">
    <property type="protein sequence ID" value="SNY44082.1"/>
    <property type="molecule type" value="Genomic_DNA"/>
</dbReference>
<dbReference type="InterPro" id="IPR041827">
    <property type="entry name" value="CpdB_N"/>
</dbReference>
<evidence type="ECO:0000256" key="1">
    <source>
        <dbReference type="ARBA" id="ARBA00000527"/>
    </source>
</evidence>
<proteinExistence type="predicted"/>
<dbReference type="CDD" id="cd07410">
    <property type="entry name" value="MPP_CpdB_N"/>
    <property type="match status" value="1"/>
</dbReference>
<evidence type="ECO:0000256" key="9">
    <source>
        <dbReference type="ARBA" id="ARBA00023268"/>
    </source>
</evidence>
<keyword evidence="13" id="KW-1185">Reference proteome</keyword>
<evidence type="ECO:0000256" key="5">
    <source>
        <dbReference type="ARBA" id="ARBA00022723"/>
    </source>
</evidence>
<keyword evidence="6" id="KW-0732">Signal</keyword>
<feature type="domain" description="Calcineurin-like phosphoesterase" evidence="10">
    <location>
        <begin position="40"/>
        <end position="262"/>
    </location>
</feature>
<dbReference type="AlphaFoldDB" id="A0A285I7W0"/>
<dbReference type="PROSITE" id="PS00786">
    <property type="entry name" value="5_NUCLEOTIDASE_2"/>
    <property type="match status" value="2"/>
</dbReference>
<dbReference type="PANTHER" id="PTHR11575">
    <property type="entry name" value="5'-NUCLEOTIDASE-RELATED"/>
    <property type="match status" value="1"/>
</dbReference>
<dbReference type="InterPro" id="IPR004843">
    <property type="entry name" value="Calcineurin-like_PHP"/>
</dbReference>
<dbReference type="GO" id="GO:0000166">
    <property type="term" value="F:nucleotide binding"/>
    <property type="evidence" value="ECO:0007669"/>
    <property type="project" value="UniProtKB-KW"/>
</dbReference>
<name>A0A285I7W0_9FIRM</name>
<sequence>MYKKSLIGRALILVLVLTLFAIGVNAMSSRPVEENSKTITILQTSDIHGNIYPWAYKTDQKDDNIGLAKVYTIVKDVREDNGNTLLVDSGDMIQGTTLTNIFKDRDDVKHPMMNVMNLMGYDAWVLGNHEFNFGLNTLENIIADADFPVLSANIHYKNEDKLFVKPYTIKDIDGIKVAILGLTTPNIPRWDGDKVATLEFEDMSATAKRYIPEMNQKGADIIIALAHAGLEGEGHKTGGDKVRKVAAENPEITAIFAGHNHELVNQTINGVLIIAPEDKGHQVSRVDLTIAKKDGNWTVVNKKGTHLETKNVEAASEVLELAKDYHQETVNYVRTPIGEAVGDFTPQDEIKGIPAAQIQDTPLVDLINRIQLEATGADISAAALFDSNATIKAGPVSIKDTALIYKYPNTLYTVEISGKELKDYMEWTAAYFNTYRQGDLTISFDPEIRGYNYDMFAGINYKINISKPAGERITDLTFKGKPVKDNQTFTLALNNYRYGGLKASGILHNDPSFKSEKTIQQYIIDYIRENKTINPAVDNNWKIIGADLAHPQRDQVIELINAGIIEIPAKNRSWNAKSININDPEVQATLNKYKKIDILSTNDFHGNLRGGYEAGAAKFAAVINYYKKQNPKGTILVSGGDSYQGTPVSTLNHGAPVIELFNYLGYTASAIGNHEFDWGQDVLAEITQQADYKFVAANLYNKNTNQVVDYAKPYIITEVNGVKVGIIGISTPDTLTSTMPTHIANLEFRDPATIINKIAPQVKSAGANLIIVLSHMPGNTDWSTGEVSGELIEVAKKVKDINGMIGGHSHDTVTATINGIPVVEAYKHGRRIGHLSYFVNTDTNEVVAIKPTTHAVRKTKLNISLDKKAQAIVDKYQKAIEPIMSEILTTSKVALKRKYNDISNIGALVTDAVKEYTQADIVFQNAGGLRVDIPAGKVKVEQIYSLLPFGNTAVTAKMTGQQIIEILEQSFNLDKGMMQLSGLKVIYDSNKREYNRVVSVQLADGTPLQLDKKYKVATNNFLAVGGDKFSTFKEVEFTNSYKEIKEIVIEYLRAQDTINPRVDNRVLKENETVVEPAA</sequence>
<dbReference type="STRING" id="1413210.U472_01870"/>
<comment type="catalytic activity">
    <reaction evidence="1">
        <text>a ribonucleoside 3'-phosphate + H2O = a ribonucleoside + phosphate</text>
        <dbReference type="Rhea" id="RHEA:10144"/>
        <dbReference type="ChEBI" id="CHEBI:13197"/>
        <dbReference type="ChEBI" id="CHEBI:15377"/>
        <dbReference type="ChEBI" id="CHEBI:18254"/>
        <dbReference type="ChEBI" id="CHEBI:43474"/>
        <dbReference type="EC" id="3.1.3.6"/>
    </reaction>
</comment>
<dbReference type="CDD" id="cd00845">
    <property type="entry name" value="MPP_UshA_N_like"/>
    <property type="match status" value="1"/>
</dbReference>
<feature type="domain" description="5'-Nucleotidase C-terminal" evidence="11">
    <location>
        <begin position="356"/>
        <end position="500"/>
    </location>
</feature>
<dbReference type="InterPro" id="IPR029052">
    <property type="entry name" value="Metallo-depent_PP-like"/>
</dbReference>
<comment type="subcellular location">
    <subcellularLocation>
        <location evidence="4">Cell envelope</location>
    </subcellularLocation>
</comment>
<dbReference type="OrthoDB" id="9800780at2"/>
<evidence type="ECO:0000313" key="12">
    <source>
        <dbReference type="EMBL" id="SNY44082.1"/>
    </source>
</evidence>
<feature type="domain" description="Calcineurin-like phosphoesterase" evidence="10">
    <location>
        <begin position="598"/>
        <end position="810"/>
    </location>
</feature>
<evidence type="ECO:0000256" key="3">
    <source>
        <dbReference type="ARBA" id="ARBA00001968"/>
    </source>
</evidence>
<keyword evidence="8" id="KW-0378">Hydrolase</keyword>
<comment type="catalytic activity">
    <reaction evidence="2">
        <text>a nucleoside 2',3'-cyclic phosphate + H2O = a nucleoside 3'-phosphate + H(+)</text>
        <dbReference type="Rhea" id="RHEA:19621"/>
        <dbReference type="ChEBI" id="CHEBI:15377"/>
        <dbReference type="ChEBI" id="CHEBI:15378"/>
        <dbReference type="ChEBI" id="CHEBI:66949"/>
        <dbReference type="ChEBI" id="CHEBI:66954"/>
        <dbReference type="EC" id="3.1.4.16"/>
    </reaction>
</comment>
<dbReference type="InterPro" id="IPR008334">
    <property type="entry name" value="5'-Nucleotdase_C"/>
</dbReference>
<dbReference type="Proteomes" id="UP000219573">
    <property type="component" value="Unassembled WGS sequence"/>
</dbReference>
<dbReference type="SUPFAM" id="SSF55816">
    <property type="entry name" value="5'-nucleotidase (syn. UDP-sugar hydrolase), C-terminal domain"/>
    <property type="match status" value="2"/>
</dbReference>
<dbReference type="Gene3D" id="3.90.780.10">
    <property type="entry name" value="5'-Nucleotidase, C-terminal domain"/>
    <property type="match status" value="2"/>
</dbReference>
<evidence type="ECO:0000256" key="7">
    <source>
        <dbReference type="ARBA" id="ARBA00022741"/>
    </source>
</evidence>
<dbReference type="InterPro" id="IPR006179">
    <property type="entry name" value="5_nucleotidase/apyrase"/>
</dbReference>
<dbReference type="InterPro" id="IPR006146">
    <property type="entry name" value="5'-Nucleotdase_CS"/>
</dbReference>
<dbReference type="SUPFAM" id="SSF56300">
    <property type="entry name" value="Metallo-dependent phosphatases"/>
    <property type="match status" value="2"/>
</dbReference>
<feature type="domain" description="5'-Nucleotidase C-terminal" evidence="11">
    <location>
        <begin position="892"/>
        <end position="1034"/>
    </location>
</feature>
<evidence type="ECO:0000259" key="11">
    <source>
        <dbReference type="Pfam" id="PF02872"/>
    </source>
</evidence>
<evidence type="ECO:0000256" key="6">
    <source>
        <dbReference type="ARBA" id="ARBA00022729"/>
    </source>
</evidence>
<organism evidence="12 13">
    <name type="scientific">Orenia metallireducens</name>
    <dbReference type="NCBI Taxonomy" id="1413210"/>
    <lineage>
        <taxon>Bacteria</taxon>
        <taxon>Bacillati</taxon>
        <taxon>Bacillota</taxon>
        <taxon>Clostridia</taxon>
        <taxon>Halanaerobiales</taxon>
        <taxon>Halobacteroidaceae</taxon>
        <taxon>Orenia</taxon>
    </lineage>
</organism>
<keyword evidence="7" id="KW-0547">Nucleotide-binding</keyword>
<dbReference type="PRINTS" id="PR01607">
    <property type="entry name" value="APYRASEFAMLY"/>
</dbReference>
<protein>
    <submittedName>
        <fullName evidence="12">2',3'-cyclic-nucleotide 2'-phosphodiesterase/5'-or 3'-nucleotidase, 5'-nucleotidase family</fullName>
    </submittedName>
</protein>
<evidence type="ECO:0000259" key="10">
    <source>
        <dbReference type="Pfam" id="PF00149"/>
    </source>
</evidence>
<keyword evidence="9" id="KW-0511">Multifunctional enzyme</keyword>
<reference evidence="13" key="1">
    <citation type="submission" date="2017-09" db="EMBL/GenBank/DDBJ databases">
        <authorList>
            <person name="Varghese N."/>
            <person name="Submissions S."/>
        </authorList>
    </citation>
    <scope>NUCLEOTIDE SEQUENCE [LARGE SCALE GENOMIC DNA]</scope>
    <source>
        <strain evidence="13">MSL47</strain>
    </source>
</reference>
<evidence type="ECO:0000313" key="13">
    <source>
        <dbReference type="Proteomes" id="UP000219573"/>
    </source>
</evidence>
<dbReference type="GO" id="GO:0030288">
    <property type="term" value="C:outer membrane-bounded periplasmic space"/>
    <property type="evidence" value="ECO:0007669"/>
    <property type="project" value="TreeGrafter"/>
</dbReference>
<dbReference type="InterPro" id="IPR036907">
    <property type="entry name" value="5'-Nucleotdase_C_sf"/>
</dbReference>
<dbReference type="GO" id="GO:0008254">
    <property type="term" value="F:3'-nucleotidase activity"/>
    <property type="evidence" value="ECO:0007669"/>
    <property type="project" value="UniProtKB-EC"/>
</dbReference>
<comment type="cofactor">
    <cofactor evidence="3">
        <name>a divalent metal cation</name>
        <dbReference type="ChEBI" id="CHEBI:60240"/>
    </cofactor>
</comment>
<dbReference type="RefSeq" id="WP_097019259.1">
    <property type="nucleotide sequence ID" value="NZ_OBDZ01000033.1"/>
</dbReference>